<evidence type="ECO:0000313" key="4">
    <source>
        <dbReference type="Proteomes" id="UP000308267"/>
    </source>
</evidence>
<organism evidence="3 4">
    <name type="scientific">Opisthorchis felineus</name>
    <dbReference type="NCBI Taxonomy" id="147828"/>
    <lineage>
        <taxon>Eukaryota</taxon>
        <taxon>Metazoa</taxon>
        <taxon>Spiralia</taxon>
        <taxon>Lophotrochozoa</taxon>
        <taxon>Platyhelminthes</taxon>
        <taxon>Trematoda</taxon>
        <taxon>Digenea</taxon>
        <taxon>Opisthorchiida</taxon>
        <taxon>Opisthorchiata</taxon>
        <taxon>Opisthorchiidae</taxon>
        <taxon>Opisthorchis</taxon>
    </lineage>
</organism>
<keyword evidence="2" id="KW-0472">Membrane</keyword>
<dbReference type="EMBL" id="SJOL01005965">
    <property type="protein sequence ID" value="TGZ69562.1"/>
    <property type="molecule type" value="Genomic_DNA"/>
</dbReference>
<comment type="caution">
    <text evidence="3">The sequence shown here is derived from an EMBL/GenBank/DDBJ whole genome shotgun (WGS) entry which is preliminary data.</text>
</comment>
<proteinExistence type="predicted"/>
<keyword evidence="4" id="KW-1185">Reference proteome</keyword>
<keyword evidence="2" id="KW-0812">Transmembrane</keyword>
<accession>A0A4S2M048</accession>
<evidence type="ECO:0000256" key="1">
    <source>
        <dbReference type="SAM" id="MobiDB-lite"/>
    </source>
</evidence>
<dbReference type="OrthoDB" id="10296421at2759"/>
<feature type="region of interest" description="Disordered" evidence="1">
    <location>
        <begin position="236"/>
        <end position="261"/>
    </location>
</feature>
<sequence length="261" mass="29459">MRPEFRFTYLLFIMRSAGLLKSSFWLTFVLSSHAISSSIQTQVGDGSQNRQVAICNGNWTNWVLSGVERRDCTVAYTELDEQYPCLAVRTQLSRHIYCTLPLQATGVICKYGDSFTWKCTHYMESIAFVCFLNSSSYLVQSLLDLNKDFANPIITHRITNHVKPADLTKMSIDKCYRLPLIWDRTIITLFVFGVVSPVVGLLVLLWLGHTSGWYKTYCNKAKISKLFHGGMRENKAGDSRAGGTYAADRPGLRGGLTRTKT</sequence>
<keyword evidence="2" id="KW-1133">Transmembrane helix</keyword>
<reference evidence="3 4" key="1">
    <citation type="journal article" date="2019" name="BMC Genomics">
        <title>New insights from Opisthorchis felineus genome: update on genomics of the epidemiologically important liver flukes.</title>
        <authorList>
            <person name="Ershov N.I."/>
            <person name="Mordvinov V.A."/>
            <person name="Prokhortchouk E.B."/>
            <person name="Pakharukova M.Y."/>
            <person name="Gunbin K.V."/>
            <person name="Ustyantsev K."/>
            <person name="Genaev M.A."/>
            <person name="Blinov A.G."/>
            <person name="Mazur A."/>
            <person name="Boulygina E."/>
            <person name="Tsygankova S."/>
            <person name="Khrameeva E."/>
            <person name="Chekanov N."/>
            <person name="Fan G."/>
            <person name="Xiao A."/>
            <person name="Zhang H."/>
            <person name="Xu X."/>
            <person name="Yang H."/>
            <person name="Solovyev V."/>
            <person name="Lee S.M."/>
            <person name="Liu X."/>
            <person name="Afonnikov D.A."/>
            <person name="Skryabin K.G."/>
        </authorList>
    </citation>
    <scope>NUCLEOTIDE SEQUENCE [LARGE SCALE GENOMIC DNA]</scope>
    <source>
        <strain evidence="3">AK-0245</strain>
        <tissue evidence="3">Whole organism</tissue>
    </source>
</reference>
<dbReference type="AlphaFoldDB" id="A0A4S2M048"/>
<protein>
    <submittedName>
        <fullName evidence="3">Uncharacterized protein</fullName>
    </submittedName>
</protein>
<evidence type="ECO:0000313" key="3">
    <source>
        <dbReference type="EMBL" id="TGZ69562.1"/>
    </source>
</evidence>
<name>A0A4S2M048_OPIFE</name>
<gene>
    <name evidence="3" type="ORF">CRM22_003670</name>
</gene>
<evidence type="ECO:0000256" key="2">
    <source>
        <dbReference type="SAM" id="Phobius"/>
    </source>
</evidence>
<feature type="transmembrane region" description="Helical" evidence="2">
    <location>
        <begin position="186"/>
        <end position="207"/>
    </location>
</feature>
<dbReference type="Proteomes" id="UP000308267">
    <property type="component" value="Unassembled WGS sequence"/>
</dbReference>